<keyword evidence="3" id="KW-1185">Reference proteome</keyword>
<dbReference type="EMBL" id="JACEFG010000001">
    <property type="protein sequence ID" value="MBA2173787.1"/>
    <property type="molecule type" value="Genomic_DNA"/>
</dbReference>
<name>A0A838CP08_9BACI</name>
<proteinExistence type="predicted"/>
<gene>
    <name evidence="2" type="ORF">H0266_02635</name>
</gene>
<keyword evidence="1" id="KW-1133">Transmembrane helix</keyword>
<dbReference type="Proteomes" id="UP000571017">
    <property type="component" value="Unassembled WGS sequence"/>
</dbReference>
<keyword evidence="1" id="KW-0472">Membrane</keyword>
<reference evidence="2 3" key="1">
    <citation type="journal article" date="2004" name="Extremophiles">
        <title>Halobacillus locisalis sp. nov., a halophilic bacterium isolated from a marine solar saltern of the Yellow Sea in Korea.</title>
        <authorList>
            <person name="Yoon J.H."/>
            <person name="Kang K.H."/>
            <person name="Oh T.K."/>
            <person name="Park Y.H."/>
        </authorList>
    </citation>
    <scope>NUCLEOTIDE SEQUENCE [LARGE SCALE GENOMIC DNA]</scope>
    <source>
        <strain evidence="2 3">KCTC 3788</strain>
    </source>
</reference>
<feature type="transmembrane region" description="Helical" evidence="1">
    <location>
        <begin position="12"/>
        <end position="37"/>
    </location>
</feature>
<dbReference type="RefSeq" id="WP_181470823.1">
    <property type="nucleotide sequence ID" value="NZ_JACEFG010000001.1"/>
</dbReference>
<evidence type="ECO:0000256" key="1">
    <source>
        <dbReference type="SAM" id="Phobius"/>
    </source>
</evidence>
<accession>A0A838CP08</accession>
<keyword evidence="1" id="KW-0812">Transmembrane</keyword>
<dbReference type="AlphaFoldDB" id="A0A838CP08"/>
<evidence type="ECO:0000313" key="3">
    <source>
        <dbReference type="Proteomes" id="UP000571017"/>
    </source>
</evidence>
<feature type="transmembrane region" description="Helical" evidence="1">
    <location>
        <begin position="57"/>
        <end position="78"/>
    </location>
</feature>
<comment type="caution">
    <text evidence="2">The sequence shown here is derived from an EMBL/GenBank/DDBJ whole genome shotgun (WGS) entry which is preliminary data.</text>
</comment>
<protein>
    <submittedName>
        <fullName evidence="2">Uncharacterized protein</fullName>
    </submittedName>
</protein>
<organism evidence="2 3">
    <name type="scientific">Halobacillus locisalis</name>
    <dbReference type="NCBI Taxonomy" id="220753"/>
    <lineage>
        <taxon>Bacteria</taxon>
        <taxon>Bacillati</taxon>
        <taxon>Bacillota</taxon>
        <taxon>Bacilli</taxon>
        <taxon>Bacillales</taxon>
        <taxon>Bacillaceae</taxon>
        <taxon>Halobacillus</taxon>
    </lineage>
</organism>
<sequence length="79" mass="8828">MNQLLDKVAQGLLLTAFLFGILMIFTSWDVYAFLFVFLSLYMIVQGALQYNENPRSIWNYVFLGGGGLMLGLGLSSILV</sequence>
<evidence type="ECO:0000313" key="2">
    <source>
        <dbReference type="EMBL" id="MBA2173787.1"/>
    </source>
</evidence>